<feature type="compositionally biased region" description="Basic and acidic residues" evidence="1">
    <location>
        <begin position="7"/>
        <end position="31"/>
    </location>
</feature>
<organism evidence="3 4">
    <name type="scientific">Neodiprion lecontei</name>
    <name type="common">Redheaded pine sawfly</name>
    <dbReference type="NCBI Taxonomy" id="441921"/>
    <lineage>
        <taxon>Eukaryota</taxon>
        <taxon>Metazoa</taxon>
        <taxon>Ecdysozoa</taxon>
        <taxon>Arthropoda</taxon>
        <taxon>Hexapoda</taxon>
        <taxon>Insecta</taxon>
        <taxon>Pterygota</taxon>
        <taxon>Neoptera</taxon>
        <taxon>Endopterygota</taxon>
        <taxon>Hymenoptera</taxon>
        <taxon>Tenthredinoidea</taxon>
        <taxon>Diprionidae</taxon>
        <taxon>Diprioninae</taxon>
        <taxon>Neodiprion</taxon>
    </lineage>
</organism>
<dbReference type="PANTHER" id="PTHR33050">
    <property type="entry name" value="REVERSE TRANSCRIPTASE DOMAIN-CONTAINING PROTEIN"/>
    <property type="match status" value="1"/>
</dbReference>
<dbReference type="InterPro" id="IPR036397">
    <property type="entry name" value="RNaseH_sf"/>
</dbReference>
<feature type="compositionally biased region" description="Basic residues" evidence="1">
    <location>
        <begin position="32"/>
        <end position="45"/>
    </location>
</feature>
<feature type="compositionally biased region" description="Polar residues" evidence="1">
    <location>
        <begin position="326"/>
        <end position="337"/>
    </location>
</feature>
<dbReference type="Gene3D" id="3.30.420.10">
    <property type="entry name" value="Ribonuclease H-like superfamily/Ribonuclease H"/>
    <property type="match status" value="1"/>
</dbReference>
<dbReference type="InterPro" id="IPR043128">
    <property type="entry name" value="Rev_trsase/Diguanyl_cyclase"/>
</dbReference>
<sequence length="986" mass="112979">MFRNRSRNTDSGKENDGGLPEKRIKRLEQKLAKKKSKKKRRRRHASSSSSDSRSPRDHNLGKRRRGYESPTRNWETDSFSRNNMENGRALGSQADDTATGEVPVVEPQGDARRAEDVDPTTTRAETPPNPGVDESGGLAENFLKAMGKRIAPDRVLGPELPKPIAVRWEEIFKQGLPPELKTSIIEKYPPPSNCMFIDPPKVNPELKAVSTETVVKRDIRIISKQERIAACLSAQGKALATIIKRDNDADLALIESISDTARLPADLQREETAVRKSLILAPLKISVKDALQNSTTDEWLCGKDLEDRLRSAKNLGRSLNELKPATKNQTPKNSKNFKTPPRYQAQKTQSGTTGGQKYTGSQVQKKYPSQRTQPSQSHHKPYERRDNNSQNRRRVPIEPARSPSEKQETLKLVDDLLRKGAIAECNPAKNQFMSNIFLRPKPDGSKRLIINLKELNAFVITEHFKMEDRKTALRLISPQCFMATLDLKDAYYLIPLAKTHRKYIRFQLDQQYFEFTCLPFGLSVAPLVFTKIMKPVISHLRKRGYLSVLYLDDFLLFGDTYTTCQDNVRETCKLLKKLGFIINENKSQITPSQRCKFLGFYFDSVRWTVELTKEKKESIKEKSAQLKIRDSVKIREFAQFLGTLVSACFAVNYGWGHTKAFERAKYSALRSNGGKYEGYMNVPETLSPDLTWWESKIESSIKPIRDSNFTLEIFSDASISGWGVFCKGERSHGHWNENERLSHINYLELLAAFFGLKCFAKNLENRQILLRIDNTTAISYINREGGIQYPHLNKVTRDIWDWCENKNMWVFASYISSKMNVEADEESRRLEPETEFELENTTFRTVVEKFGMPEIDLFASRKNAKCKKYISWRRDPGSVAVNAFTVPWNQYFYAFPPFPLILRTLQKIEREAQGIVVVPEWPAQPWYPKIQAMLVAEPIVFKPNINLIICSNREPHAIWQNISLVAGKLSSRHSKGENYQKQQSRS</sequence>
<dbReference type="SUPFAM" id="SSF56672">
    <property type="entry name" value="DNA/RNA polymerases"/>
    <property type="match status" value="1"/>
</dbReference>
<name>A0ABM3GNW5_NEOLC</name>
<dbReference type="Gene3D" id="3.30.70.270">
    <property type="match status" value="1"/>
</dbReference>
<dbReference type="PROSITE" id="PS50878">
    <property type="entry name" value="RT_POL"/>
    <property type="match status" value="1"/>
</dbReference>
<dbReference type="CDD" id="cd09275">
    <property type="entry name" value="RNase_HI_RT_DIRS1"/>
    <property type="match status" value="1"/>
</dbReference>
<dbReference type="CDD" id="cd03714">
    <property type="entry name" value="RT_DIRS1"/>
    <property type="match status" value="1"/>
</dbReference>
<feature type="compositionally biased region" description="Polar residues" evidence="1">
    <location>
        <begin position="70"/>
        <end position="85"/>
    </location>
</feature>
<protein>
    <submittedName>
        <fullName evidence="4">Uncharacterized protein LOC107221428</fullName>
    </submittedName>
</protein>
<reference evidence="4" key="1">
    <citation type="submission" date="2025-08" db="UniProtKB">
        <authorList>
            <consortium name="RefSeq"/>
        </authorList>
    </citation>
    <scope>IDENTIFICATION</scope>
    <source>
        <tissue evidence="4">Thorax and Abdomen</tissue>
    </source>
</reference>
<evidence type="ECO:0000313" key="3">
    <source>
        <dbReference type="Proteomes" id="UP000829291"/>
    </source>
</evidence>
<dbReference type="Pfam" id="PF00078">
    <property type="entry name" value="RVT_1"/>
    <property type="match status" value="1"/>
</dbReference>
<feature type="domain" description="Reverse transcriptase" evidence="2">
    <location>
        <begin position="420"/>
        <end position="602"/>
    </location>
</feature>
<dbReference type="Gene3D" id="3.10.10.10">
    <property type="entry name" value="HIV Type 1 Reverse Transcriptase, subunit A, domain 1"/>
    <property type="match status" value="1"/>
</dbReference>
<dbReference type="InterPro" id="IPR043502">
    <property type="entry name" value="DNA/RNA_pol_sf"/>
</dbReference>
<evidence type="ECO:0000256" key="1">
    <source>
        <dbReference type="SAM" id="MobiDB-lite"/>
    </source>
</evidence>
<dbReference type="PANTHER" id="PTHR33050:SF7">
    <property type="entry name" value="RIBONUCLEASE H"/>
    <property type="match status" value="1"/>
</dbReference>
<feature type="compositionally biased region" description="Polar residues" evidence="1">
    <location>
        <begin position="345"/>
        <end position="376"/>
    </location>
</feature>
<feature type="region of interest" description="Disordered" evidence="1">
    <location>
        <begin position="1"/>
        <end position="137"/>
    </location>
</feature>
<evidence type="ECO:0000313" key="4">
    <source>
        <dbReference type="RefSeq" id="XP_046601955.1"/>
    </source>
</evidence>
<accession>A0ABM3GNW5</accession>
<proteinExistence type="predicted"/>
<dbReference type="InterPro" id="IPR000477">
    <property type="entry name" value="RT_dom"/>
</dbReference>
<dbReference type="GeneID" id="107221428"/>
<dbReference type="RefSeq" id="XP_046601955.1">
    <property type="nucleotide sequence ID" value="XM_046745999.1"/>
</dbReference>
<keyword evidence="3" id="KW-1185">Reference proteome</keyword>
<dbReference type="InterPro" id="IPR052055">
    <property type="entry name" value="Hepadnavirus_pol/RT"/>
</dbReference>
<feature type="region of interest" description="Disordered" evidence="1">
    <location>
        <begin position="317"/>
        <end position="408"/>
    </location>
</feature>
<gene>
    <name evidence="4" type="primary">LOC107221428</name>
</gene>
<evidence type="ECO:0000259" key="2">
    <source>
        <dbReference type="PROSITE" id="PS50878"/>
    </source>
</evidence>
<dbReference type="Proteomes" id="UP000829291">
    <property type="component" value="Chromosome 7"/>
</dbReference>